<keyword evidence="1" id="KW-1133">Transmembrane helix</keyword>
<feature type="transmembrane region" description="Helical" evidence="1">
    <location>
        <begin position="307"/>
        <end position="327"/>
    </location>
</feature>
<proteinExistence type="predicted"/>
<feature type="transmembrane region" description="Helical" evidence="1">
    <location>
        <begin position="204"/>
        <end position="223"/>
    </location>
</feature>
<reference evidence="2 3" key="1">
    <citation type="submission" date="2015-11" db="EMBL/GenBank/DDBJ databases">
        <title>The genome of Candidatus Endoriftia persephone in Ridgeia piscesae and population structure of the North Eastern Pacific vestimentiferan symbionts.</title>
        <authorList>
            <person name="Perez M."/>
            <person name="Juniper K.S."/>
        </authorList>
    </citation>
    <scope>NUCLEOTIDE SEQUENCE [LARGE SCALE GENOMIC DNA]</scope>
    <source>
        <strain evidence="2">Ind10</strain>
    </source>
</reference>
<feature type="transmembrane region" description="Helical" evidence="1">
    <location>
        <begin position="23"/>
        <end position="42"/>
    </location>
</feature>
<protein>
    <submittedName>
        <fullName evidence="2">Putative membrane protein (DUF2339)</fullName>
    </submittedName>
</protein>
<dbReference type="InterPro" id="IPR019286">
    <property type="entry name" value="DUF2339_TM"/>
</dbReference>
<dbReference type="AlphaFoldDB" id="A0A0T5ZAR0"/>
<feature type="non-terminal residue" evidence="2">
    <location>
        <position position="349"/>
    </location>
</feature>
<feature type="transmembrane region" description="Helical" evidence="1">
    <location>
        <begin position="266"/>
        <end position="287"/>
    </location>
</feature>
<feature type="transmembrane region" description="Helical" evidence="1">
    <location>
        <begin position="114"/>
        <end position="132"/>
    </location>
</feature>
<dbReference type="Pfam" id="PF10101">
    <property type="entry name" value="DUF2339"/>
    <property type="match status" value="1"/>
</dbReference>
<evidence type="ECO:0000313" key="3">
    <source>
        <dbReference type="Proteomes" id="UP000051276"/>
    </source>
</evidence>
<keyword evidence="1" id="KW-0812">Transmembrane</keyword>
<dbReference type="EMBL" id="LMXI01000133">
    <property type="protein sequence ID" value="KRT59566.1"/>
    <property type="molecule type" value="Genomic_DNA"/>
</dbReference>
<accession>A0A0T5ZAR0</accession>
<sequence>MAGLLYLEAGYRIDWGLPLLNSLYLGAALIAFAGIFSAFYLDRHRQQSHQLEQRLVPLLFAWGLLWWLGGNFQEILHFAQGIDESSWLLLLLTATAVGAELLRRRLDWSRLRLVSLGLLPALLLMLVAMGQVHGHYLISWAGLGWVLMFAALYWIIRGLEWDEMPPQLQRYWHAGSFWALCWLLSLEAAWRIDRLIAGGHGWELSVWGLVPLLMVLLATHGGRLLRWPLAQLADLYATAIAAPLVAWLLGWVVVANLTSTGDPRPLAYLPLLNPLDLTMLSVFLLLVKWWQRAGGWLLEQGLVARYYFALLGASLFLWLNGILARTIHHWAGVPFTADALFDSQILQAG</sequence>
<comment type="caution">
    <text evidence="2">The sequence shown here is derived from an EMBL/GenBank/DDBJ whole genome shotgun (WGS) entry which is preliminary data.</text>
</comment>
<keyword evidence="1" id="KW-0472">Membrane</keyword>
<evidence type="ECO:0000313" key="2">
    <source>
        <dbReference type="EMBL" id="KRT59566.1"/>
    </source>
</evidence>
<feature type="transmembrane region" description="Helical" evidence="1">
    <location>
        <begin position="138"/>
        <end position="159"/>
    </location>
</feature>
<organism evidence="2 3">
    <name type="scientific">endosymbiont of Ridgeia piscesae</name>
    <dbReference type="NCBI Taxonomy" id="54398"/>
    <lineage>
        <taxon>Bacteria</taxon>
        <taxon>Pseudomonadati</taxon>
        <taxon>Pseudomonadota</taxon>
        <taxon>Gammaproteobacteria</taxon>
        <taxon>sulfur-oxidizing symbionts</taxon>
    </lineage>
</organism>
<dbReference type="PATRIC" id="fig|54398.4.peg.2464"/>
<dbReference type="Proteomes" id="UP000051276">
    <property type="component" value="Unassembled WGS sequence"/>
</dbReference>
<name>A0A0T5ZAR0_9GAMM</name>
<evidence type="ECO:0000256" key="1">
    <source>
        <dbReference type="SAM" id="Phobius"/>
    </source>
</evidence>
<feature type="transmembrane region" description="Helical" evidence="1">
    <location>
        <begin position="235"/>
        <end position="254"/>
    </location>
</feature>
<gene>
    <name evidence="2" type="ORF">Ga0076813_15611</name>
</gene>